<reference evidence="3 4" key="1">
    <citation type="submission" date="2023-07" db="EMBL/GenBank/DDBJ databases">
        <title>Genomic Encyclopedia of Type Strains, Phase IV (KMG-IV): sequencing the most valuable type-strain genomes for metagenomic binning, comparative biology and taxonomic classification.</title>
        <authorList>
            <person name="Goeker M."/>
        </authorList>
    </citation>
    <scope>NUCLEOTIDE SEQUENCE [LARGE SCALE GENOMIC DNA]</scope>
    <source>
        <strain evidence="3 4">DSM 5896</strain>
    </source>
</reference>
<comment type="caution">
    <text evidence="3">The sequence shown here is derived from an EMBL/GenBank/DDBJ whole genome shotgun (WGS) entry which is preliminary data.</text>
</comment>
<dbReference type="Gene3D" id="3.90.550.10">
    <property type="entry name" value="Spore Coat Polysaccharide Biosynthesis Protein SpsA, Chain A"/>
    <property type="match status" value="1"/>
</dbReference>
<evidence type="ECO:0000313" key="4">
    <source>
        <dbReference type="Proteomes" id="UP001237448"/>
    </source>
</evidence>
<dbReference type="RefSeq" id="WP_307425240.1">
    <property type="nucleotide sequence ID" value="NZ_JAUSVK010000001.1"/>
</dbReference>
<dbReference type="Gene3D" id="1.25.40.10">
    <property type="entry name" value="Tetratricopeptide repeat domain"/>
    <property type="match status" value="2"/>
</dbReference>
<name>A0ABU0FC52_9HYPH</name>
<dbReference type="Proteomes" id="UP001237448">
    <property type="component" value="Unassembled WGS sequence"/>
</dbReference>
<proteinExistence type="inferred from homology"/>
<dbReference type="Pfam" id="PF00535">
    <property type="entry name" value="Glycos_transf_2"/>
    <property type="match status" value="1"/>
</dbReference>
<dbReference type="PANTHER" id="PTHR43630">
    <property type="entry name" value="POLY-BETA-1,6-N-ACETYL-D-GLUCOSAMINE SYNTHASE"/>
    <property type="match status" value="1"/>
</dbReference>
<dbReference type="InterPro" id="IPR011990">
    <property type="entry name" value="TPR-like_helical_dom_sf"/>
</dbReference>
<accession>A0ABU0FC52</accession>
<gene>
    <name evidence="3" type="ORF">J3R73_001803</name>
</gene>
<evidence type="ECO:0000256" key="1">
    <source>
        <dbReference type="ARBA" id="ARBA00038494"/>
    </source>
</evidence>
<keyword evidence="4" id="KW-1185">Reference proteome</keyword>
<comment type="similarity">
    <text evidence="1">Belongs to the glycosyltransferase 2 family. WaaE/KdtX subfamily.</text>
</comment>
<evidence type="ECO:0000259" key="2">
    <source>
        <dbReference type="Pfam" id="PF00535"/>
    </source>
</evidence>
<dbReference type="EMBL" id="JAUSVK010000001">
    <property type="protein sequence ID" value="MDQ0392011.1"/>
    <property type="molecule type" value="Genomic_DNA"/>
</dbReference>
<dbReference type="CDD" id="cd02511">
    <property type="entry name" value="Beta4Glucosyltransferase"/>
    <property type="match status" value="1"/>
</dbReference>
<organism evidence="3 4">
    <name type="scientific">Labrys monachus</name>
    <dbReference type="NCBI Taxonomy" id="217067"/>
    <lineage>
        <taxon>Bacteria</taxon>
        <taxon>Pseudomonadati</taxon>
        <taxon>Pseudomonadota</taxon>
        <taxon>Alphaproteobacteria</taxon>
        <taxon>Hyphomicrobiales</taxon>
        <taxon>Xanthobacteraceae</taxon>
        <taxon>Labrys</taxon>
    </lineage>
</organism>
<evidence type="ECO:0000313" key="3">
    <source>
        <dbReference type="EMBL" id="MDQ0392011.1"/>
    </source>
</evidence>
<dbReference type="PANTHER" id="PTHR43630:SF2">
    <property type="entry name" value="GLYCOSYLTRANSFERASE"/>
    <property type="match status" value="1"/>
</dbReference>
<dbReference type="InterPro" id="IPR029044">
    <property type="entry name" value="Nucleotide-diphossugar_trans"/>
</dbReference>
<sequence>MTGRVRVSAAMIVRNEERFLAGCLESLSGRVEEIVVVDTGSSDDTVGIAGRTPGVRLLHHRWNDDFAAARNVALDAASGDWILYIDADERLGLPKGGVVADYIDPGAVAGFVRFRPKTGYTRYREWRLFRSDPRIRFAGKIHETIKPAVRLLSAREGLPIVRTEVELDHIGYDGDQSHKHGRNLALLEIAVRADPDRVYCWHHMAETLAALGRVQEAVAAAREGLARADRDLSNDQRAPASLIVQFLARIEAELGGDPLDVIEAGLARMPDDHALWFLRGQALLRAGRPGEALEMAERLQAIDPEDLCDGLLAYDRAIFREKACELAALACLRLGRRREAAAQFAAAARLAPGDAAYRIKAIALNGPARVAP</sequence>
<dbReference type="SUPFAM" id="SSF53448">
    <property type="entry name" value="Nucleotide-diphospho-sugar transferases"/>
    <property type="match status" value="1"/>
</dbReference>
<feature type="domain" description="Glycosyltransferase 2-like" evidence="2">
    <location>
        <begin position="8"/>
        <end position="125"/>
    </location>
</feature>
<dbReference type="InterPro" id="IPR019734">
    <property type="entry name" value="TPR_rpt"/>
</dbReference>
<dbReference type="InterPro" id="IPR001173">
    <property type="entry name" value="Glyco_trans_2-like"/>
</dbReference>
<dbReference type="SMART" id="SM00028">
    <property type="entry name" value="TPR"/>
    <property type="match status" value="3"/>
</dbReference>
<dbReference type="SUPFAM" id="SSF48452">
    <property type="entry name" value="TPR-like"/>
    <property type="match status" value="1"/>
</dbReference>
<protein>
    <recommendedName>
        <fullName evidence="2">Glycosyltransferase 2-like domain-containing protein</fullName>
    </recommendedName>
</protein>